<feature type="region of interest" description="Disordered" evidence="1">
    <location>
        <begin position="124"/>
        <end position="143"/>
    </location>
</feature>
<protein>
    <submittedName>
        <fullName evidence="2">Uncharacterized protein</fullName>
    </submittedName>
</protein>
<dbReference type="AlphaFoldDB" id="A0AAQ4EJR4"/>
<name>A0AAQ4EJR4_AMBAM</name>
<feature type="region of interest" description="Disordered" evidence="1">
    <location>
        <begin position="91"/>
        <end position="110"/>
    </location>
</feature>
<comment type="caution">
    <text evidence="2">The sequence shown here is derived from an EMBL/GenBank/DDBJ whole genome shotgun (WGS) entry which is preliminary data.</text>
</comment>
<proteinExistence type="predicted"/>
<feature type="compositionally biased region" description="Polar residues" evidence="1">
    <location>
        <begin position="124"/>
        <end position="137"/>
    </location>
</feature>
<organism evidence="2 3">
    <name type="scientific">Amblyomma americanum</name>
    <name type="common">Lone star tick</name>
    <dbReference type="NCBI Taxonomy" id="6943"/>
    <lineage>
        <taxon>Eukaryota</taxon>
        <taxon>Metazoa</taxon>
        <taxon>Ecdysozoa</taxon>
        <taxon>Arthropoda</taxon>
        <taxon>Chelicerata</taxon>
        <taxon>Arachnida</taxon>
        <taxon>Acari</taxon>
        <taxon>Parasitiformes</taxon>
        <taxon>Ixodida</taxon>
        <taxon>Ixodoidea</taxon>
        <taxon>Ixodidae</taxon>
        <taxon>Amblyomminae</taxon>
        <taxon>Amblyomma</taxon>
    </lineage>
</organism>
<evidence type="ECO:0000313" key="2">
    <source>
        <dbReference type="EMBL" id="KAK8775016.1"/>
    </source>
</evidence>
<evidence type="ECO:0000313" key="3">
    <source>
        <dbReference type="Proteomes" id="UP001321473"/>
    </source>
</evidence>
<gene>
    <name evidence="2" type="ORF">V5799_010451</name>
</gene>
<sequence length="143" mass="15276">MQMSTTNLPYDSLKPEGCAYRKQSRVELEVLDEYGGRYDDGDRVLVLMQDTLVLRYRYAVSADATLLEQAVSGTKTARGFRELSVRSRPASVLPAASSGTEGAGTEPAGITSSVHASACIQSASGTPASVPTVTETWTEAARR</sequence>
<dbReference type="Proteomes" id="UP001321473">
    <property type="component" value="Unassembled WGS sequence"/>
</dbReference>
<evidence type="ECO:0000256" key="1">
    <source>
        <dbReference type="SAM" id="MobiDB-lite"/>
    </source>
</evidence>
<reference evidence="2 3" key="1">
    <citation type="journal article" date="2023" name="Arcadia Sci">
        <title>De novo assembly of a long-read Amblyomma americanum tick genome.</title>
        <authorList>
            <person name="Chou S."/>
            <person name="Poskanzer K.E."/>
            <person name="Rollins M."/>
            <person name="Thuy-Boun P.S."/>
        </authorList>
    </citation>
    <scope>NUCLEOTIDE SEQUENCE [LARGE SCALE GENOMIC DNA]</scope>
    <source>
        <strain evidence="2">F_SG_1</strain>
        <tissue evidence="2">Salivary glands</tissue>
    </source>
</reference>
<dbReference type="EMBL" id="JARKHS020014680">
    <property type="protein sequence ID" value="KAK8775016.1"/>
    <property type="molecule type" value="Genomic_DNA"/>
</dbReference>
<accession>A0AAQ4EJR4</accession>
<keyword evidence="3" id="KW-1185">Reference proteome</keyword>